<gene>
    <name evidence="2" type="ORF">WCN91_09570</name>
</gene>
<feature type="chain" id="PRO_5045452907" evidence="1">
    <location>
        <begin position="21"/>
        <end position="260"/>
    </location>
</feature>
<sequence>MKTSTLAIISALSISGTAIAGDANSLSFGSEQCNIEFKNDVRIEPQRLQITNANNQHLVYSSGLLEVDGQPVELNAEQQQALDDYTDKVRTYMPEVAQIALDGVKIAGVALEEVGAAFGISHNEALSDIVENIGVNIEQTFYQDGAFVMGKQSFEQLGNDIESQFDEDFEQAVEQAMVQSIGSIFIALGSELLGSGGDMDEFELRMERLGEQVEQRVEVQASQIEQRADALCHSFSELAQQEAQLLSMILELKEYQLLSN</sequence>
<name>A0ABU9MWK8_9GAMM</name>
<reference evidence="2 3" key="1">
    <citation type="submission" date="2024-03" db="EMBL/GenBank/DDBJ databases">
        <title>Pseudoalteromonas qingdaonensis sp. nov., isolated from the intestines of marine benthic organisms.</title>
        <authorList>
            <person name="Lin X."/>
            <person name="Fang S."/>
            <person name="Hu X."/>
        </authorList>
    </citation>
    <scope>NUCLEOTIDE SEQUENCE [LARGE SCALE GENOMIC DNA]</scope>
    <source>
        <strain evidence="2 3">YIC-827</strain>
    </source>
</reference>
<evidence type="ECO:0000313" key="2">
    <source>
        <dbReference type="EMBL" id="MEM0515655.1"/>
    </source>
</evidence>
<feature type="signal peptide" evidence="1">
    <location>
        <begin position="1"/>
        <end position="20"/>
    </location>
</feature>
<dbReference type="RefSeq" id="WP_342678482.1">
    <property type="nucleotide sequence ID" value="NZ_JBCGCU010000009.1"/>
</dbReference>
<dbReference type="EMBL" id="JBCGCU010000009">
    <property type="protein sequence ID" value="MEM0515655.1"/>
    <property type="molecule type" value="Genomic_DNA"/>
</dbReference>
<evidence type="ECO:0000256" key="1">
    <source>
        <dbReference type="SAM" id="SignalP"/>
    </source>
</evidence>
<evidence type="ECO:0000313" key="3">
    <source>
        <dbReference type="Proteomes" id="UP001447008"/>
    </source>
</evidence>
<dbReference type="Proteomes" id="UP001447008">
    <property type="component" value="Unassembled WGS sequence"/>
</dbReference>
<dbReference type="InterPro" id="IPR021307">
    <property type="entry name" value="DUF2884"/>
</dbReference>
<comment type="caution">
    <text evidence="2">The sequence shown here is derived from an EMBL/GenBank/DDBJ whole genome shotgun (WGS) entry which is preliminary data.</text>
</comment>
<keyword evidence="1" id="KW-0732">Signal</keyword>
<accession>A0ABU9MWK8</accession>
<dbReference type="Pfam" id="PF11101">
    <property type="entry name" value="DUF2884"/>
    <property type="match status" value="1"/>
</dbReference>
<protein>
    <submittedName>
        <fullName evidence="2">YggN family protein</fullName>
    </submittedName>
</protein>
<proteinExistence type="predicted"/>
<organism evidence="2 3">
    <name type="scientific">Pseudoalteromonas qingdaonensis</name>
    <dbReference type="NCBI Taxonomy" id="3131913"/>
    <lineage>
        <taxon>Bacteria</taxon>
        <taxon>Pseudomonadati</taxon>
        <taxon>Pseudomonadota</taxon>
        <taxon>Gammaproteobacteria</taxon>
        <taxon>Alteromonadales</taxon>
        <taxon>Pseudoalteromonadaceae</taxon>
        <taxon>Pseudoalteromonas</taxon>
    </lineage>
</organism>
<keyword evidence="3" id="KW-1185">Reference proteome</keyword>